<evidence type="ECO:0000313" key="7">
    <source>
        <dbReference type="Proteomes" id="UP000472270"/>
    </source>
</evidence>
<evidence type="ECO:0000313" key="6">
    <source>
        <dbReference type="Ensembl" id="ENSSRHP00000015712.1"/>
    </source>
</evidence>
<proteinExistence type="inferred from homology"/>
<dbReference type="GO" id="GO:0010436">
    <property type="term" value="F:carotenoid dioxygenase activity"/>
    <property type="evidence" value="ECO:0007669"/>
    <property type="project" value="TreeGrafter"/>
</dbReference>
<feature type="binding site" evidence="4">
    <location>
        <position position="41"/>
    </location>
    <ligand>
        <name>Fe cation</name>
        <dbReference type="ChEBI" id="CHEBI:24875"/>
        <note>catalytic</note>
    </ligand>
</feature>
<dbReference type="GO" id="GO:0042574">
    <property type="term" value="P:retinal metabolic process"/>
    <property type="evidence" value="ECO:0007669"/>
    <property type="project" value="TreeGrafter"/>
</dbReference>
<comment type="similarity">
    <text evidence="1 5">Belongs to the carotenoid oxygenase family.</text>
</comment>
<evidence type="ECO:0000256" key="3">
    <source>
        <dbReference type="ARBA" id="ARBA00023004"/>
    </source>
</evidence>
<keyword evidence="2 4" id="KW-0479">Metal-binding</keyword>
<reference evidence="6" key="2">
    <citation type="submission" date="2025-09" db="UniProtKB">
        <authorList>
            <consortium name="Ensembl"/>
        </authorList>
    </citation>
    <scope>IDENTIFICATION</scope>
</reference>
<dbReference type="GO" id="GO:0046872">
    <property type="term" value="F:metal ion binding"/>
    <property type="evidence" value="ECO:0007669"/>
    <property type="project" value="UniProtKB-KW"/>
</dbReference>
<accession>A0A673GQN5</accession>
<keyword evidence="3 4" id="KW-0408">Iron</keyword>
<dbReference type="PANTHER" id="PTHR10543">
    <property type="entry name" value="BETA-CAROTENE DIOXYGENASE"/>
    <property type="match status" value="1"/>
</dbReference>
<sequence length="323" mass="37037">MNFVPYPTETKFMRRIDPVSLETKEKVDWSKNIAINAATAHPHHDREGATYNLGNSYGRRGVMPHLFPAGEGKNDAADLSGAEILCSIPASDPRKPSYYHSFVMSENYIVFIEQPIKLDLLKFMLYRVAGKSFHKVMSWNPELETIFHVADRRTGQLIKTKYYSSAMFTLHQLNAYEDNRYLIMDMCCGDDGNVIVDFTMENLWASGEELDKVIPSQSKTYEPNDHSLINLPYTTATAVKTITVVFLFHEDLYNDDLLQYGGLEFPQINYTYYNARPYRYFYACGFGHVFGDSLLKMNLNGKKLKMSLRRGEFLSVIKAPLMS</sequence>
<dbReference type="PANTHER" id="PTHR10543:SF107">
    <property type="entry name" value="BETA-CAROTENE 15, 15-DIOXYGENASE 2"/>
    <property type="match status" value="1"/>
</dbReference>
<dbReference type="Proteomes" id="UP000472270">
    <property type="component" value="Unassembled WGS sequence"/>
</dbReference>
<evidence type="ECO:0000256" key="4">
    <source>
        <dbReference type="PIRSR" id="PIRSR604294-1"/>
    </source>
</evidence>
<dbReference type="GO" id="GO:0003834">
    <property type="term" value="F:beta-carotene 15,15'-dioxygenase activity"/>
    <property type="evidence" value="ECO:0007669"/>
    <property type="project" value="TreeGrafter"/>
</dbReference>
<dbReference type="GO" id="GO:0005739">
    <property type="term" value="C:mitochondrion"/>
    <property type="evidence" value="ECO:0007669"/>
    <property type="project" value="TreeGrafter"/>
</dbReference>
<organism evidence="6 7">
    <name type="scientific">Sinocyclocheilus rhinocerous</name>
    <dbReference type="NCBI Taxonomy" id="307959"/>
    <lineage>
        <taxon>Eukaryota</taxon>
        <taxon>Metazoa</taxon>
        <taxon>Chordata</taxon>
        <taxon>Craniata</taxon>
        <taxon>Vertebrata</taxon>
        <taxon>Euteleostomi</taxon>
        <taxon>Actinopterygii</taxon>
        <taxon>Neopterygii</taxon>
        <taxon>Teleostei</taxon>
        <taxon>Ostariophysi</taxon>
        <taxon>Cypriniformes</taxon>
        <taxon>Cyprinidae</taxon>
        <taxon>Cyprininae</taxon>
        <taxon>Sinocyclocheilus</taxon>
    </lineage>
</organism>
<evidence type="ECO:0000256" key="1">
    <source>
        <dbReference type="ARBA" id="ARBA00006787"/>
    </source>
</evidence>
<dbReference type="AlphaFoldDB" id="A0A673GQN5"/>
<evidence type="ECO:0000256" key="2">
    <source>
        <dbReference type="ARBA" id="ARBA00022723"/>
    </source>
</evidence>
<dbReference type="Pfam" id="PF03055">
    <property type="entry name" value="RPE65"/>
    <property type="match status" value="1"/>
</dbReference>
<comment type="cofactor">
    <cofactor evidence="4">
        <name>Fe(2+)</name>
        <dbReference type="ChEBI" id="CHEBI:29033"/>
    </cofactor>
    <text evidence="4">Binds 1 Fe(2+) ion per subunit.</text>
</comment>
<keyword evidence="7" id="KW-1185">Reference proteome</keyword>
<feature type="binding site" evidence="4">
    <location>
        <position position="171"/>
    </location>
    <ligand>
        <name>Fe cation</name>
        <dbReference type="ChEBI" id="CHEBI:24875"/>
        <note>catalytic</note>
    </ligand>
</feature>
<reference evidence="6" key="1">
    <citation type="submission" date="2025-08" db="UniProtKB">
        <authorList>
            <consortium name="Ensembl"/>
        </authorList>
    </citation>
    <scope>IDENTIFICATION</scope>
</reference>
<evidence type="ECO:0000256" key="5">
    <source>
        <dbReference type="RuleBase" id="RU003799"/>
    </source>
</evidence>
<feature type="binding site" evidence="4">
    <location>
        <position position="100"/>
    </location>
    <ligand>
        <name>Fe cation</name>
        <dbReference type="ChEBI" id="CHEBI:24875"/>
        <note>catalytic</note>
    </ligand>
</feature>
<dbReference type="GO" id="GO:0016121">
    <property type="term" value="P:carotene catabolic process"/>
    <property type="evidence" value="ECO:0007669"/>
    <property type="project" value="TreeGrafter"/>
</dbReference>
<name>A0A673GQN5_9TELE</name>
<protein>
    <submittedName>
        <fullName evidence="6">Beta-carotene 15, 15-dioxygenase 2, like</fullName>
    </submittedName>
</protein>
<dbReference type="Ensembl" id="ENSSRHT00000016235.1">
    <property type="protein sequence ID" value="ENSSRHP00000015712.1"/>
    <property type="gene ID" value="ENSSRHG00000008705.1"/>
</dbReference>
<dbReference type="InterPro" id="IPR004294">
    <property type="entry name" value="Carotenoid_Oase"/>
</dbReference>